<sequence>MTEDVPIYRTINDNDSNDDDDNENDDDNDDEGDDEDVGDDGDDGDDIDGFLDVSRRRTLRWKPPTDGNGLIRRDRHRYRSSQRPETYALESLCNILCVLMFGLVLFWGRVLLFKWLIAFNVSFDN</sequence>
<keyword evidence="2" id="KW-0812">Transmembrane</keyword>
<accession>A0AAD9KW52</accession>
<keyword evidence="2" id="KW-1133">Transmembrane helix</keyword>
<dbReference type="AlphaFoldDB" id="A0AAD9KW52"/>
<evidence type="ECO:0000256" key="2">
    <source>
        <dbReference type="SAM" id="Phobius"/>
    </source>
</evidence>
<protein>
    <submittedName>
        <fullName evidence="3">Uncharacterized protein</fullName>
    </submittedName>
</protein>
<name>A0AAD9KW52_RIDPI</name>
<gene>
    <name evidence="3" type="ORF">NP493_545g01044</name>
</gene>
<feature type="compositionally biased region" description="Acidic residues" evidence="1">
    <location>
        <begin position="15"/>
        <end position="49"/>
    </location>
</feature>
<proteinExistence type="predicted"/>
<reference evidence="3" key="1">
    <citation type="journal article" date="2023" name="Mol. Biol. Evol.">
        <title>Third-Generation Sequencing Reveals the Adaptive Role of the Epigenome in Three Deep-Sea Polychaetes.</title>
        <authorList>
            <person name="Perez M."/>
            <person name="Aroh O."/>
            <person name="Sun Y."/>
            <person name="Lan Y."/>
            <person name="Juniper S.K."/>
            <person name="Young C.R."/>
            <person name="Angers B."/>
            <person name="Qian P.Y."/>
        </authorList>
    </citation>
    <scope>NUCLEOTIDE SEQUENCE</scope>
    <source>
        <strain evidence="3">R07B-5</strain>
    </source>
</reference>
<keyword evidence="4" id="KW-1185">Reference proteome</keyword>
<evidence type="ECO:0000313" key="3">
    <source>
        <dbReference type="EMBL" id="KAK2178415.1"/>
    </source>
</evidence>
<evidence type="ECO:0000313" key="4">
    <source>
        <dbReference type="Proteomes" id="UP001209878"/>
    </source>
</evidence>
<comment type="caution">
    <text evidence="3">The sequence shown here is derived from an EMBL/GenBank/DDBJ whole genome shotgun (WGS) entry which is preliminary data.</text>
</comment>
<dbReference type="Proteomes" id="UP001209878">
    <property type="component" value="Unassembled WGS sequence"/>
</dbReference>
<feature type="region of interest" description="Disordered" evidence="1">
    <location>
        <begin position="1"/>
        <end position="50"/>
    </location>
</feature>
<feature type="transmembrane region" description="Helical" evidence="2">
    <location>
        <begin position="87"/>
        <end position="107"/>
    </location>
</feature>
<evidence type="ECO:0000256" key="1">
    <source>
        <dbReference type="SAM" id="MobiDB-lite"/>
    </source>
</evidence>
<organism evidence="3 4">
    <name type="scientific">Ridgeia piscesae</name>
    <name type="common">Tubeworm</name>
    <dbReference type="NCBI Taxonomy" id="27915"/>
    <lineage>
        <taxon>Eukaryota</taxon>
        <taxon>Metazoa</taxon>
        <taxon>Spiralia</taxon>
        <taxon>Lophotrochozoa</taxon>
        <taxon>Annelida</taxon>
        <taxon>Polychaeta</taxon>
        <taxon>Sedentaria</taxon>
        <taxon>Canalipalpata</taxon>
        <taxon>Sabellida</taxon>
        <taxon>Siboglinidae</taxon>
        <taxon>Ridgeia</taxon>
    </lineage>
</organism>
<keyword evidence="2" id="KW-0472">Membrane</keyword>
<dbReference type="EMBL" id="JAODUO010000545">
    <property type="protein sequence ID" value="KAK2178415.1"/>
    <property type="molecule type" value="Genomic_DNA"/>
</dbReference>